<dbReference type="PANTHER" id="PTHR10672:SF3">
    <property type="entry name" value="PROTEIN HU-LI TAI SHAO"/>
    <property type="match status" value="1"/>
</dbReference>
<feature type="compositionally biased region" description="Basic residues" evidence="2">
    <location>
        <begin position="740"/>
        <end position="751"/>
    </location>
</feature>
<dbReference type="Gene3D" id="3.40.225.10">
    <property type="entry name" value="Class II aldolase/adducin N-terminal domain"/>
    <property type="match status" value="1"/>
</dbReference>
<evidence type="ECO:0000259" key="3">
    <source>
        <dbReference type="SMART" id="SM01007"/>
    </source>
</evidence>
<protein>
    <submittedName>
        <fullName evidence="5">Protein hu-li tai shao-like isoform X1</fullName>
    </submittedName>
</protein>
<dbReference type="Pfam" id="PF00596">
    <property type="entry name" value="Aldolase_II"/>
    <property type="match status" value="1"/>
</dbReference>
<proteinExistence type="inferred from homology"/>
<organism evidence="4 5">
    <name type="scientific">Limulus polyphemus</name>
    <name type="common">Atlantic horseshoe crab</name>
    <dbReference type="NCBI Taxonomy" id="6850"/>
    <lineage>
        <taxon>Eukaryota</taxon>
        <taxon>Metazoa</taxon>
        <taxon>Ecdysozoa</taxon>
        <taxon>Arthropoda</taxon>
        <taxon>Chelicerata</taxon>
        <taxon>Merostomata</taxon>
        <taxon>Xiphosura</taxon>
        <taxon>Limulidae</taxon>
        <taxon>Limulus</taxon>
    </lineage>
</organism>
<dbReference type="InterPro" id="IPR001303">
    <property type="entry name" value="Aldolase_II/adducin_N"/>
</dbReference>
<comment type="similarity">
    <text evidence="1">Belongs to the aldolase class II family. Adducin subfamily.</text>
</comment>
<feature type="compositionally biased region" description="Basic and acidic residues" evidence="2">
    <location>
        <begin position="348"/>
        <end position="366"/>
    </location>
</feature>
<gene>
    <name evidence="5" type="primary">LOC106470275</name>
</gene>
<feature type="compositionally biased region" description="Basic residues" evidence="2">
    <location>
        <begin position="794"/>
        <end position="815"/>
    </location>
</feature>
<dbReference type="GeneID" id="106470275"/>
<feature type="compositionally biased region" description="Low complexity" evidence="2">
    <location>
        <begin position="638"/>
        <end position="653"/>
    </location>
</feature>
<evidence type="ECO:0000313" key="4">
    <source>
        <dbReference type="Proteomes" id="UP000694941"/>
    </source>
</evidence>
<evidence type="ECO:0000256" key="1">
    <source>
        <dbReference type="ARBA" id="ARBA00006274"/>
    </source>
</evidence>
<feature type="compositionally biased region" description="Basic and acidic residues" evidence="2">
    <location>
        <begin position="777"/>
        <end position="793"/>
    </location>
</feature>
<feature type="compositionally biased region" description="Basic and acidic residues" evidence="2">
    <location>
        <begin position="724"/>
        <end position="739"/>
    </location>
</feature>
<dbReference type="Proteomes" id="UP000694941">
    <property type="component" value="Unplaced"/>
</dbReference>
<feature type="region of interest" description="Disordered" evidence="2">
    <location>
        <begin position="337"/>
        <end position="371"/>
    </location>
</feature>
<dbReference type="SUPFAM" id="SSF53639">
    <property type="entry name" value="AraD/HMP-PK domain-like"/>
    <property type="match status" value="1"/>
</dbReference>
<evidence type="ECO:0000313" key="5">
    <source>
        <dbReference type="RefSeq" id="XP_022254582.1"/>
    </source>
</evidence>
<dbReference type="InterPro" id="IPR051017">
    <property type="entry name" value="Aldolase-II_Adducin_sf"/>
</dbReference>
<keyword evidence="4" id="KW-1185">Reference proteome</keyword>
<feature type="domain" description="Class II aldolase/adducin N-terminal" evidence="3">
    <location>
        <begin position="131"/>
        <end position="313"/>
    </location>
</feature>
<dbReference type="SMART" id="SM01007">
    <property type="entry name" value="Aldolase_II"/>
    <property type="match status" value="1"/>
</dbReference>
<reference evidence="5" key="1">
    <citation type="submission" date="2025-08" db="UniProtKB">
        <authorList>
            <consortium name="RefSeq"/>
        </authorList>
    </citation>
    <scope>IDENTIFICATION</scope>
    <source>
        <tissue evidence="5">Muscle</tissue>
    </source>
</reference>
<name>A0ABM1TFC6_LIMPO</name>
<feature type="region of interest" description="Disordered" evidence="2">
    <location>
        <begin position="1"/>
        <end position="28"/>
    </location>
</feature>
<feature type="compositionally biased region" description="Basic and acidic residues" evidence="2">
    <location>
        <begin position="816"/>
        <end position="825"/>
    </location>
</feature>
<dbReference type="NCBIfam" id="NF005451">
    <property type="entry name" value="PRK07044.1"/>
    <property type="match status" value="1"/>
</dbReference>
<dbReference type="InterPro" id="IPR036409">
    <property type="entry name" value="Aldolase_II/adducin_N_sf"/>
</dbReference>
<feature type="compositionally biased region" description="Polar residues" evidence="2">
    <location>
        <begin position="677"/>
        <end position="689"/>
    </location>
</feature>
<dbReference type="RefSeq" id="XP_022254582.1">
    <property type="nucleotide sequence ID" value="XM_022398874.1"/>
</dbReference>
<evidence type="ECO:0000256" key="2">
    <source>
        <dbReference type="SAM" id="MobiDB-lite"/>
    </source>
</evidence>
<dbReference type="PANTHER" id="PTHR10672">
    <property type="entry name" value="ADDUCIN"/>
    <property type="match status" value="1"/>
</dbReference>
<sequence>MANVEQRVNGPANGEFNVDNYDPDDPEFQRQLWRRPDIEQDMKEMERRKRVETIMNSQMFREELERIIDSQMNEGYGSSSLTALQQVSDLLLPHASRISSALRTSRCLLPINDIRGVDGLRYAKGEKILRCKLASVYRLVDLYGWSDSIYNHITARVSQDQEHFLLNPFGLQYHEITASSLLKVDMQGNVIDSGSSNFNFNRAGFMLHSAIHAARPDIRAIIHIHYPPCVAVSATKCGLLPISQEAAIIGDVSYHDYQGILVNPAERETIARNLGPINKVMFLRNHGIVVCGESLEEAVFLLRNVVTACETQVRLMPLGIENIQVMSEEAQQKVRDVVRSGGQQVQGKPDDTLNGDEDKERAEPKEKPRKARVLDLEFEAQMRMLDNAGFRSGYGYRHPMLRSEAPRVKNDVEIPPAASSITQFFEEDKWLSPLKKLLDGRKSQDQLRWINSPNVYQKVEILESGTSDPKKITKWVEVDGNGDSDSWVQEGSPTHSTSVKIDNTHQFLPKNTGDPKEFKRKQKEIKANRMKSTITAGPQSHILEGVTWEEAKNLQDARISSTGDQVILVGAASKGIIQREFQHNAMVYKSAYAKNPFDNITDQELEEYRRIVEKKQRGEPVEEEVPEEIKHLLVEPIAIPEQQQQQPVVTTPADSRSPPHSPTSPVSEDEGTRRVGTDTTQKYSQQKTPEPQIIVTDVCDASNDQGVQRSHSARLAAEEQSESISHKVEAAEREREKYFQRRAHSERKPKQKSSDTAVNGEKLRSTESGDVSAASRSSKEGSLAKDISEGSMKKEKKKKKGLRTPSFLKKKKHKKEKEDKEKSTA</sequence>
<accession>A0ABM1TFC6</accession>
<feature type="region of interest" description="Disordered" evidence="2">
    <location>
        <begin position="638"/>
        <end position="825"/>
    </location>
</feature>